<evidence type="ECO:0000313" key="1">
    <source>
        <dbReference type="EMBL" id="KAI4330129.1"/>
    </source>
</evidence>
<protein>
    <submittedName>
        <fullName evidence="1">Uncharacterized protein</fullName>
    </submittedName>
</protein>
<gene>
    <name evidence="1" type="ORF">MLD38_028434</name>
</gene>
<keyword evidence="2" id="KW-1185">Reference proteome</keyword>
<reference evidence="2" key="1">
    <citation type="journal article" date="2023" name="Front. Plant Sci.">
        <title>Chromosomal-level genome assembly of Melastoma candidum provides insights into trichome evolution.</title>
        <authorList>
            <person name="Zhong Y."/>
            <person name="Wu W."/>
            <person name="Sun C."/>
            <person name="Zou P."/>
            <person name="Liu Y."/>
            <person name="Dai S."/>
            <person name="Zhou R."/>
        </authorList>
    </citation>
    <scope>NUCLEOTIDE SEQUENCE [LARGE SCALE GENOMIC DNA]</scope>
</reference>
<comment type="caution">
    <text evidence="1">The sequence shown here is derived from an EMBL/GenBank/DDBJ whole genome shotgun (WGS) entry which is preliminary data.</text>
</comment>
<dbReference type="EMBL" id="CM042887">
    <property type="protein sequence ID" value="KAI4330129.1"/>
    <property type="molecule type" value="Genomic_DNA"/>
</dbReference>
<dbReference type="Proteomes" id="UP001057402">
    <property type="component" value="Chromosome 8"/>
</dbReference>
<proteinExistence type="predicted"/>
<sequence length="350" mass="40131">MGNSDYVSAADSKMSVPIIPNEDACKRRWNRSKPKGLVDKALRFPIHYKNSKFRACMLKILLAITVCGMLATVAYHPDVYISQRSPSPDARPSLVQRWIWGSEEEDRRYVSDLDIVWDDVRDITGRNMFRNIGLLNFNGSEVGQWKALMPSVDRVEHLHLDRADKNVTWDVLYPEWIDEEEESEIPKCPELPKPKDPGVQLDLIVVKLPCRNEWNWSRDVARLHLQLAAATFAAEAKGKTPIHVLFITRRFPMPNLFPCKELVVRKGHSWLYRPNLDILREKLQLPVGSCELALPLRANGIARNYKGNPRREAYVTILHSAHVHWGESNWTDVEELFNPTPPAITTALLS</sequence>
<name>A0ACB9N384_9MYRT</name>
<organism evidence="1 2">
    <name type="scientific">Melastoma candidum</name>
    <dbReference type="NCBI Taxonomy" id="119954"/>
    <lineage>
        <taxon>Eukaryota</taxon>
        <taxon>Viridiplantae</taxon>
        <taxon>Streptophyta</taxon>
        <taxon>Embryophyta</taxon>
        <taxon>Tracheophyta</taxon>
        <taxon>Spermatophyta</taxon>
        <taxon>Magnoliopsida</taxon>
        <taxon>eudicotyledons</taxon>
        <taxon>Gunneridae</taxon>
        <taxon>Pentapetalae</taxon>
        <taxon>rosids</taxon>
        <taxon>malvids</taxon>
        <taxon>Myrtales</taxon>
        <taxon>Melastomataceae</taxon>
        <taxon>Melastomatoideae</taxon>
        <taxon>Melastomateae</taxon>
        <taxon>Melastoma</taxon>
    </lineage>
</organism>
<evidence type="ECO:0000313" key="2">
    <source>
        <dbReference type="Proteomes" id="UP001057402"/>
    </source>
</evidence>
<accession>A0ACB9N384</accession>